<dbReference type="Gene3D" id="1.20.1530.20">
    <property type="match status" value="1"/>
</dbReference>
<name>A0A371ILZ0_9FIRM</name>
<dbReference type="RefSeq" id="WP_068912407.1">
    <property type="nucleotide sequence ID" value="NZ_MBEW02000006.1"/>
</dbReference>
<dbReference type="STRING" id="1871336.BBG48_02125"/>
<proteinExistence type="predicted"/>
<dbReference type="EMBL" id="VJXW01000008">
    <property type="protein sequence ID" value="TRW26106.1"/>
    <property type="molecule type" value="Genomic_DNA"/>
</dbReference>
<dbReference type="InterPro" id="IPR006153">
    <property type="entry name" value="Cation/H_exchanger_TM"/>
</dbReference>
<sequence>MTILVTGIVLILALLAIKISNQYGIPSLVLFILLGISFTLIGVDFNDYPFSEKFASLALMFIMFYGGYGTKWQMAKPVALPSVILASGGVVLTALITGVFCHFVLGFDLIQAMLLGSIVGSTDFATVSSVLKSKKLNLKYSTAPLLEMESGSNDPFAYTMTMIFLAILSGSKVNIAMLVILQITVGILISYIGGRIFFILLEKIDFSEDGMLSVFMIAAILLIYQISAMLGGNGFLAVYLFGIYIGNKEYKGKRQTVFFFDGISNIMQIALFFMLGLLSEPSKIISNLAPAFFIMLFMTLIARPIVILLVSFFYKMKLNQVITVTISGIRGAAAIAFAIMAVNQNIPFEIDIFHIVFGICILSTLIQGSLMASVSKKVDMIDPNDSVLKTFNSYQDKSEIAFIETSIKYNCNLNGKTLAEISPIFDIIVAKLIRNGKQIVPKGDTVVQPGDRIIIGGKEYFDSSGKDLLEITLYDNHPWTNKKVIDIDLHHRTLIVMLLDNKNNVVIPTGQTVLKSGDKLVLYSLNDENS</sequence>
<dbReference type="NCBIfam" id="NF003715">
    <property type="entry name" value="PRK05326.1-2"/>
    <property type="match status" value="1"/>
</dbReference>
<evidence type="ECO:0000256" key="4">
    <source>
        <dbReference type="ARBA" id="ARBA00022475"/>
    </source>
</evidence>
<keyword evidence="2" id="KW-0813">Transport</keyword>
<feature type="transmembrane region" description="Helical" evidence="9">
    <location>
        <begin position="54"/>
        <end position="70"/>
    </location>
</feature>
<feature type="transmembrane region" description="Helical" evidence="9">
    <location>
        <begin position="257"/>
        <end position="279"/>
    </location>
</feature>
<evidence type="ECO:0000256" key="9">
    <source>
        <dbReference type="SAM" id="Phobius"/>
    </source>
</evidence>
<comment type="caution">
    <text evidence="11">The sequence shown here is derived from an EMBL/GenBank/DDBJ whole genome shotgun (WGS) entry which is preliminary data.</text>
</comment>
<feature type="transmembrane region" description="Helical" evidence="9">
    <location>
        <begin position="352"/>
        <end position="372"/>
    </location>
</feature>
<dbReference type="EMBL" id="MBEW02000006">
    <property type="protein sequence ID" value="RDY21509.1"/>
    <property type="molecule type" value="Genomic_DNA"/>
</dbReference>
<evidence type="ECO:0000313" key="14">
    <source>
        <dbReference type="Proteomes" id="UP000319424"/>
    </source>
</evidence>
<dbReference type="PANTHER" id="PTHR32507:SF7">
    <property type="entry name" value="K(+)_H(+) ANTIPORTER NHAP2"/>
    <property type="match status" value="1"/>
</dbReference>
<dbReference type="Proteomes" id="UP000093352">
    <property type="component" value="Unassembled WGS sequence"/>
</dbReference>
<dbReference type="Pfam" id="PF00999">
    <property type="entry name" value="Na_H_Exchanger"/>
    <property type="match status" value="1"/>
</dbReference>
<keyword evidence="7" id="KW-0406">Ion transport</keyword>
<accession>A0A371ILZ0</accession>
<dbReference type="PANTHER" id="PTHR32507">
    <property type="entry name" value="NA(+)/H(+) ANTIPORTER 1"/>
    <property type="match status" value="1"/>
</dbReference>
<reference evidence="12 14" key="3">
    <citation type="submission" date="2019-07" db="EMBL/GenBank/DDBJ databases">
        <title>Criibacterium bergeronii gen. nov., sp. nov. isolated from human clinical samples.</title>
        <authorList>
            <person name="Maheux A.F."/>
            <person name="Boudreau D.K."/>
            <person name="Berube E."/>
            <person name="Brodeur S."/>
            <person name="Bernard K.A."/>
            <person name="Abed J.Y."/>
            <person name="Ducrey E."/>
            <person name="Guay E.F."/>
            <person name="Raymond F."/>
            <person name="Corbeil J."/>
            <person name="Domingo M.-C."/>
            <person name="Roy P.H."/>
            <person name="Boissinot M."/>
            <person name="Tocheva E.I."/>
            <person name="Omar R.F."/>
        </authorList>
    </citation>
    <scope>NUCLEOTIDE SEQUENCE [LARGE SCALE GENOMIC DNA]</scope>
    <source>
        <strain evidence="12 14">CCRI-24246</strain>
    </source>
</reference>
<reference evidence="11" key="2">
    <citation type="submission" date="2018-07" db="EMBL/GenBank/DDBJ databases">
        <authorList>
            <person name="Quirk P.G."/>
            <person name="Krulwich T.A."/>
        </authorList>
    </citation>
    <scope>NUCLEOTIDE SEQUENCE</scope>
    <source>
        <strain evidence="11">CCRI-22567</strain>
    </source>
</reference>
<organism evidence="11 13">
    <name type="scientific">Criibacterium bergeronii</name>
    <dbReference type="NCBI Taxonomy" id="1871336"/>
    <lineage>
        <taxon>Bacteria</taxon>
        <taxon>Bacillati</taxon>
        <taxon>Bacillota</taxon>
        <taxon>Clostridia</taxon>
        <taxon>Peptostreptococcales</taxon>
        <taxon>Filifactoraceae</taxon>
        <taxon>Criibacterium</taxon>
    </lineage>
</organism>
<evidence type="ECO:0000256" key="5">
    <source>
        <dbReference type="ARBA" id="ARBA00022692"/>
    </source>
</evidence>
<feature type="transmembrane region" description="Helical" evidence="9">
    <location>
        <begin position="28"/>
        <end position="45"/>
    </location>
</feature>
<evidence type="ECO:0000256" key="6">
    <source>
        <dbReference type="ARBA" id="ARBA00022989"/>
    </source>
</evidence>
<keyword evidence="5 9" id="KW-0812">Transmembrane</keyword>
<keyword evidence="6 9" id="KW-1133">Transmembrane helix</keyword>
<feature type="transmembrane region" description="Helical" evidence="9">
    <location>
        <begin position="212"/>
        <end position="245"/>
    </location>
</feature>
<evidence type="ECO:0000256" key="8">
    <source>
        <dbReference type="ARBA" id="ARBA00023136"/>
    </source>
</evidence>
<keyword evidence="3" id="KW-0050">Antiport</keyword>
<evidence type="ECO:0000313" key="11">
    <source>
        <dbReference type="EMBL" id="RDY21509.1"/>
    </source>
</evidence>
<evidence type="ECO:0000313" key="13">
    <source>
        <dbReference type="Proteomes" id="UP000093352"/>
    </source>
</evidence>
<comment type="subcellular location">
    <subcellularLocation>
        <location evidence="1">Cell membrane</location>
        <topology evidence="1">Multi-pass membrane protein</topology>
    </subcellularLocation>
</comment>
<dbReference type="GO" id="GO:0008324">
    <property type="term" value="F:monoatomic cation transmembrane transporter activity"/>
    <property type="evidence" value="ECO:0007669"/>
    <property type="project" value="InterPro"/>
</dbReference>
<dbReference type="GO" id="GO:0005886">
    <property type="term" value="C:plasma membrane"/>
    <property type="evidence" value="ECO:0007669"/>
    <property type="project" value="UniProtKB-SubCell"/>
</dbReference>
<dbReference type="PROSITE" id="PS51202">
    <property type="entry name" value="RCK_C"/>
    <property type="match status" value="2"/>
</dbReference>
<dbReference type="AlphaFoldDB" id="A0A371ILZ0"/>
<dbReference type="Gene3D" id="3.30.70.1450">
    <property type="entry name" value="Regulator of K+ conductance, C-terminal domain"/>
    <property type="match status" value="2"/>
</dbReference>
<dbReference type="GO" id="GO:1902600">
    <property type="term" value="P:proton transmembrane transport"/>
    <property type="evidence" value="ECO:0007669"/>
    <property type="project" value="InterPro"/>
</dbReference>
<dbReference type="Proteomes" id="UP000319424">
    <property type="component" value="Unassembled WGS sequence"/>
</dbReference>
<evidence type="ECO:0000256" key="2">
    <source>
        <dbReference type="ARBA" id="ARBA00022448"/>
    </source>
</evidence>
<dbReference type="InterPro" id="IPR038770">
    <property type="entry name" value="Na+/solute_symporter_sf"/>
</dbReference>
<evidence type="ECO:0000313" key="12">
    <source>
        <dbReference type="EMBL" id="TRW26106.1"/>
    </source>
</evidence>
<dbReference type="Pfam" id="PF02080">
    <property type="entry name" value="TrkA_C"/>
    <property type="match status" value="2"/>
</dbReference>
<dbReference type="OrthoDB" id="9810759at2"/>
<feature type="transmembrane region" description="Helical" evidence="9">
    <location>
        <begin position="291"/>
        <end position="314"/>
    </location>
</feature>
<dbReference type="InterPro" id="IPR006037">
    <property type="entry name" value="RCK_C"/>
</dbReference>
<keyword evidence="4" id="KW-1003">Cell membrane</keyword>
<dbReference type="InterPro" id="IPR036721">
    <property type="entry name" value="RCK_C_sf"/>
</dbReference>
<feature type="transmembrane region" description="Helical" evidence="9">
    <location>
        <begin position="321"/>
        <end position="340"/>
    </location>
</feature>
<feature type="domain" description="RCK C-terminal" evidence="10">
    <location>
        <begin position="472"/>
        <end position="530"/>
    </location>
</feature>
<evidence type="ECO:0000256" key="3">
    <source>
        <dbReference type="ARBA" id="ARBA00022449"/>
    </source>
</evidence>
<evidence type="ECO:0000259" key="10">
    <source>
        <dbReference type="PROSITE" id="PS51202"/>
    </source>
</evidence>
<gene>
    <name evidence="11" type="ORF">BBG48_003925</name>
    <name evidence="12" type="ORF">FL857_06725</name>
</gene>
<keyword evidence="13" id="KW-1185">Reference proteome</keyword>
<evidence type="ECO:0000256" key="7">
    <source>
        <dbReference type="ARBA" id="ARBA00023065"/>
    </source>
</evidence>
<dbReference type="GO" id="GO:0015297">
    <property type="term" value="F:antiporter activity"/>
    <property type="evidence" value="ECO:0007669"/>
    <property type="project" value="UniProtKB-KW"/>
</dbReference>
<dbReference type="GO" id="GO:0006813">
    <property type="term" value="P:potassium ion transport"/>
    <property type="evidence" value="ECO:0007669"/>
    <property type="project" value="InterPro"/>
</dbReference>
<protein>
    <submittedName>
        <fullName evidence="11">Potassium/proton antiporter</fullName>
    </submittedName>
</protein>
<feature type="transmembrane region" description="Helical" evidence="9">
    <location>
        <begin position="178"/>
        <end position="200"/>
    </location>
</feature>
<dbReference type="NCBIfam" id="NF003716">
    <property type="entry name" value="PRK05326.1-3"/>
    <property type="match status" value="1"/>
</dbReference>
<keyword evidence="8 9" id="KW-0472">Membrane</keyword>
<reference evidence="11 13" key="1">
    <citation type="journal article" date="2016" name="Genome Announc.">
        <title>Draft Genome Sequence of Criibacterium bergeronii gen. nov., sp. nov., Strain CCRI-22567T, Isolated from a Vaginal Sample from a Woman with Bacterial Vaginosis.</title>
        <authorList>
            <person name="Maheux A.F."/>
            <person name="Berube E."/>
            <person name="Boudreau D.K."/>
            <person name="Raymond F."/>
            <person name="Corbeil J."/>
            <person name="Roy P.H."/>
            <person name="Boissinot M."/>
            <person name="Omar R.F."/>
        </authorList>
    </citation>
    <scope>NUCLEOTIDE SEQUENCE [LARGE SCALE GENOMIC DNA]</scope>
    <source>
        <strain evidence="11 13">CCRI-22567</strain>
    </source>
</reference>
<evidence type="ECO:0000256" key="1">
    <source>
        <dbReference type="ARBA" id="ARBA00004651"/>
    </source>
</evidence>
<dbReference type="SUPFAM" id="SSF116726">
    <property type="entry name" value="TrkA C-terminal domain-like"/>
    <property type="match status" value="2"/>
</dbReference>
<feature type="transmembrane region" description="Helical" evidence="9">
    <location>
        <begin position="112"/>
        <end position="131"/>
    </location>
</feature>
<feature type="domain" description="RCK C-terminal" evidence="10">
    <location>
        <begin position="389"/>
        <end position="471"/>
    </location>
</feature>
<feature type="transmembrane region" description="Helical" evidence="9">
    <location>
        <begin position="82"/>
        <end position="105"/>
    </location>
</feature>